<organism evidence="1 2">
    <name type="scientific">Paramecium octaurelia</name>
    <dbReference type="NCBI Taxonomy" id="43137"/>
    <lineage>
        <taxon>Eukaryota</taxon>
        <taxon>Sar</taxon>
        <taxon>Alveolata</taxon>
        <taxon>Ciliophora</taxon>
        <taxon>Intramacronucleata</taxon>
        <taxon>Oligohymenophorea</taxon>
        <taxon>Peniculida</taxon>
        <taxon>Parameciidae</taxon>
        <taxon>Paramecium</taxon>
    </lineage>
</organism>
<dbReference type="EMBL" id="CAJJDP010000075">
    <property type="protein sequence ID" value="CAD8180966.1"/>
    <property type="molecule type" value="Genomic_DNA"/>
</dbReference>
<accession>A0A8S1W4K3</accession>
<name>A0A8S1W4K3_PAROT</name>
<sequence>MKKRLQLQLVDLAAPKKQTGPYKQFLREQLAIQHLKYPQRTTDELTKLINLMWKVREKKNNQLYFQHNGYVNISETERVPVPQPPPPVLIMFKNIQCEKASKKT</sequence>
<keyword evidence="2" id="KW-1185">Reference proteome</keyword>
<dbReference type="OrthoDB" id="10319551at2759"/>
<comment type="caution">
    <text evidence="1">The sequence shown here is derived from an EMBL/GenBank/DDBJ whole genome shotgun (WGS) entry which is preliminary data.</text>
</comment>
<protein>
    <submittedName>
        <fullName evidence="1">Uncharacterized protein</fullName>
    </submittedName>
</protein>
<reference evidence="1" key="1">
    <citation type="submission" date="2021-01" db="EMBL/GenBank/DDBJ databases">
        <authorList>
            <consortium name="Genoscope - CEA"/>
            <person name="William W."/>
        </authorList>
    </citation>
    <scope>NUCLEOTIDE SEQUENCE</scope>
</reference>
<evidence type="ECO:0000313" key="2">
    <source>
        <dbReference type="Proteomes" id="UP000683925"/>
    </source>
</evidence>
<proteinExistence type="predicted"/>
<dbReference type="AlphaFoldDB" id="A0A8S1W4K3"/>
<gene>
    <name evidence="1" type="ORF">POCTA_138.1.T0760065</name>
</gene>
<dbReference type="OMA" id="MFKNIQC"/>
<dbReference type="Proteomes" id="UP000683925">
    <property type="component" value="Unassembled WGS sequence"/>
</dbReference>
<evidence type="ECO:0000313" key="1">
    <source>
        <dbReference type="EMBL" id="CAD8180966.1"/>
    </source>
</evidence>